<dbReference type="PATRIC" id="fig|1125712.3.peg.2555"/>
<dbReference type="SUPFAM" id="SSF103473">
    <property type="entry name" value="MFS general substrate transporter"/>
    <property type="match status" value="1"/>
</dbReference>
<gene>
    <name evidence="7" type="ORF">HMPREF1316_0888</name>
</gene>
<dbReference type="EMBL" id="AWEZ01000073">
    <property type="protein sequence ID" value="ERL05984.1"/>
    <property type="molecule type" value="Genomic_DNA"/>
</dbReference>
<keyword evidence="8" id="KW-1185">Reference proteome</keyword>
<dbReference type="Pfam" id="PF07690">
    <property type="entry name" value="MFS_1"/>
    <property type="match status" value="1"/>
</dbReference>
<dbReference type="PROSITE" id="PS50850">
    <property type="entry name" value="MFS"/>
    <property type="match status" value="1"/>
</dbReference>
<evidence type="ECO:0000256" key="4">
    <source>
        <dbReference type="ARBA" id="ARBA00023136"/>
    </source>
</evidence>
<protein>
    <submittedName>
        <fullName evidence="7">Transporter, major facilitator family protein</fullName>
    </submittedName>
</protein>
<dbReference type="PROSITE" id="PS00216">
    <property type="entry name" value="SUGAR_TRANSPORT_1"/>
    <property type="match status" value="1"/>
</dbReference>
<dbReference type="InterPro" id="IPR020846">
    <property type="entry name" value="MFS_dom"/>
</dbReference>
<dbReference type="GO" id="GO:0022857">
    <property type="term" value="F:transmembrane transporter activity"/>
    <property type="evidence" value="ECO:0007669"/>
    <property type="project" value="InterPro"/>
</dbReference>
<evidence type="ECO:0000313" key="7">
    <source>
        <dbReference type="EMBL" id="ERL05984.1"/>
    </source>
</evidence>
<organism evidence="7 8">
    <name type="scientific">Olsenella profusa F0195</name>
    <dbReference type="NCBI Taxonomy" id="1125712"/>
    <lineage>
        <taxon>Bacteria</taxon>
        <taxon>Bacillati</taxon>
        <taxon>Actinomycetota</taxon>
        <taxon>Coriobacteriia</taxon>
        <taxon>Coriobacteriales</taxon>
        <taxon>Atopobiaceae</taxon>
        <taxon>Olsenella</taxon>
    </lineage>
</organism>
<feature type="transmembrane region" description="Helical" evidence="5">
    <location>
        <begin position="272"/>
        <end position="296"/>
    </location>
</feature>
<dbReference type="AlphaFoldDB" id="U2SYT5"/>
<evidence type="ECO:0000256" key="1">
    <source>
        <dbReference type="ARBA" id="ARBA00004651"/>
    </source>
</evidence>
<evidence type="ECO:0000256" key="5">
    <source>
        <dbReference type="SAM" id="Phobius"/>
    </source>
</evidence>
<evidence type="ECO:0000259" key="6">
    <source>
        <dbReference type="PROSITE" id="PS50850"/>
    </source>
</evidence>
<dbReference type="InterPro" id="IPR011701">
    <property type="entry name" value="MFS"/>
</dbReference>
<sequence length="456" mass="48341">MPNTPHLHGQSVLHAVACTRYERKESHMSDAKQAASGVDANQLAPDTGKPLSGVDKARFMVGFIIFGIMWMASGTIGSAVLLPERFNHLGIGTPEVILTSMNSVGIIFALVANIVFGALSDRCHSRFGKRTPFVVIGGFVCGLAFWLTSTATTQFAIVAWWSLLQIGLNCMLAPAVAVLADRVPFNARGTLSAFYGGGAIVGQSLGTIIGSSFIQNPLPGFVVGTVSWIFTGILAVIIWPREKSATLETQGQSDVSKTRVSFVPPTKNCRDFYLALMGRLMLIFGYQMIVTFQLYIIERYIGLSAAEAAGVMSTMSVIIMVVSIVASLSSGAISDRIGRRKPLVILSSALIALGILVPFLVPSAASMLVFAAISGLGYGVYSSVDQALNVDVLPNPDDAGKDLGILNMANTLGQVLAPIVASNIYLATGGYNLVFPCAILLVVVGAVFIGFIRRVK</sequence>
<keyword evidence="3 5" id="KW-1133">Transmembrane helix</keyword>
<feature type="transmembrane region" description="Helical" evidence="5">
    <location>
        <begin position="220"/>
        <end position="239"/>
    </location>
</feature>
<name>U2SYT5_9ACTN</name>
<feature type="transmembrane region" description="Helical" evidence="5">
    <location>
        <begin position="433"/>
        <end position="452"/>
    </location>
</feature>
<evidence type="ECO:0000256" key="2">
    <source>
        <dbReference type="ARBA" id="ARBA00022692"/>
    </source>
</evidence>
<feature type="domain" description="Major facilitator superfamily (MFS) profile" evidence="6">
    <location>
        <begin position="58"/>
        <end position="456"/>
    </location>
</feature>
<feature type="transmembrane region" description="Helical" evidence="5">
    <location>
        <begin position="343"/>
        <end position="361"/>
    </location>
</feature>
<dbReference type="PANTHER" id="PTHR23528:SF1">
    <property type="entry name" value="MAJOR FACILITATOR SUPERFAMILY (MFS) PROFILE DOMAIN-CONTAINING PROTEIN"/>
    <property type="match status" value="1"/>
</dbReference>
<keyword evidence="2 5" id="KW-0812">Transmembrane</keyword>
<dbReference type="GO" id="GO:0005886">
    <property type="term" value="C:plasma membrane"/>
    <property type="evidence" value="ECO:0007669"/>
    <property type="project" value="UniProtKB-SubCell"/>
</dbReference>
<comment type="subcellular location">
    <subcellularLocation>
        <location evidence="1">Cell membrane</location>
        <topology evidence="1">Multi-pass membrane protein</topology>
    </subcellularLocation>
</comment>
<dbReference type="Proteomes" id="UP000016638">
    <property type="component" value="Unassembled WGS sequence"/>
</dbReference>
<keyword evidence="4 5" id="KW-0472">Membrane</keyword>
<accession>U2SYT5</accession>
<comment type="caution">
    <text evidence="7">The sequence shown here is derived from an EMBL/GenBank/DDBJ whole genome shotgun (WGS) entry which is preliminary data.</text>
</comment>
<dbReference type="InterPro" id="IPR036259">
    <property type="entry name" value="MFS_trans_sf"/>
</dbReference>
<feature type="transmembrane region" description="Helical" evidence="5">
    <location>
        <begin position="101"/>
        <end position="119"/>
    </location>
</feature>
<evidence type="ECO:0000313" key="8">
    <source>
        <dbReference type="Proteomes" id="UP000016638"/>
    </source>
</evidence>
<reference evidence="7 8" key="1">
    <citation type="submission" date="2013-08" db="EMBL/GenBank/DDBJ databases">
        <authorList>
            <person name="Durkin A.S."/>
            <person name="Haft D.R."/>
            <person name="McCorrison J."/>
            <person name="Torralba M."/>
            <person name="Gillis M."/>
            <person name="Haft D.H."/>
            <person name="Methe B."/>
            <person name="Sutton G."/>
            <person name="Nelson K.E."/>
        </authorList>
    </citation>
    <scope>NUCLEOTIDE SEQUENCE [LARGE SCALE GENOMIC DNA]</scope>
    <source>
        <strain evidence="7 8">F0195</strain>
    </source>
</reference>
<dbReference type="STRING" id="1125712.HMPREF1316_0888"/>
<evidence type="ECO:0000256" key="3">
    <source>
        <dbReference type="ARBA" id="ARBA00022989"/>
    </source>
</evidence>
<feature type="transmembrane region" description="Helical" evidence="5">
    <location>
        <begin position="192"/>
        <end position="214"/>
    </location>
</feature>
<feature type="transmembrane region" description="Helical" evidence="5">
    <location>
        <begin position="155"/>
        <end position="180"/>
    </location>
</feature>
<feature type="transmembrane region" description="Helical" evidence="5">
    <location>
        <begin position="59"/>
        <end position="81"/>
    </location>
</feature>
<dbReference type="eggNOG" id="COG2211">
    <property type="taxonomic scope" value="Bacteria"/>
</dbReference>
<dbReference type="PANTHER" id="PTHR23528">
    <property type="match status" value="1"/>
</dbReference>
<feature type="transmembrane region" description="Helical" evidence="5">
    <location>
        <begin position="308"/>
        <end position="331"/>
    </location>
</feature>
<proteinExistence type="predicted"/>
<dbReference type="InterPro" id="IPR005829">
    <property type="entry name" value="Sugar_transporter_CS"/>
</dbReference>
<dbReference type="Gene3D" id="1.20.1250.20">
    <property type="entry name" value="MFS general substrate transporter like domains"/>
    <property type="match status" value="2"/>
</dbReference>
<feature type="transmembrane region" description="Helical" evidence="5">
    <location>
        <begin position="131"/>
        <end position="149"/>
    </location>
</feature>